<comment type="catalytic activity">
    <reaction evidence="1">
        <text>Hydrolysis of DNA containing ring-opened 7-methylguanine residues, releasing 2,6-diamino-4-hydroxy-5-(N-methyl)formamidopyrimidine.</text>
        <dbReference type="EC" id="3.2.2.23"/>
    </reaction>
</comment>
<dbReference type="Pfam" id="PF06831">
    <property type="entry name" value="H2TH"/>
    <property type="match status" value="1"/>
</dbReference>
<dbReference type="PANTHER" id="PTHR22993">
    <property type="entry name" value="FORMAMIDOPYRIMIDINE-DNA GLYCOSYLASE"/>
    <property type="match status" value="1"/>
</dbReference>
<dbReference type="SMART" id="SM01232">
    <property type="entry name" value="H2TH"/>
    <property type="match status" value="1"/>
</dbReference>
<evidence type="ECO:0000256" key="12">
    <source>
        <dbReference type="ARBA" id="ARBA00023295"/>
    </source>
</evidence>
<dbReference type="Proteomes" id="UP001183420">
    <property type="component" value="Unassembled WGS sequence"/>
</dbReference>
<comment type="similarity">
    <text evidence="2">Belongs to the FPG family.</text>
</comment>
<dbReference type="SMART" id="SM00898">
    <property type="entry name" value="Fapy_DNA_glyco"/>
    <property type="match status" value="1"/>
</dbReference>
<keyword evidence="7" id="KW-0862">Zinc</keyword>
<evidence type="ECO:0000256" key="6">
    <source>
        <dbReference type="ARBA" id="ARBA00022801"/>
    </source>
</evidence>
<keyword evidence="6" id="KW-0378">Hydrolase</keyword>
<keyword evidence="10" id="KW-0456">Lyase</keyword>
<evidence type="ECO:0000256" key="5">
    <source>
        <dbReference type="ARBA" id="ARBA00022771"/>
    </source>
</evidence>
<dbReference type="InterPro" id="IPR010979">
    <property type="entry name" value="Ribosomal_uS13-like_H2TH"/>
</dbReference>
<organism evidence="16 17">
    <name type="scientific">Streptomyces millisiae</name>
    <dbReference type="NCBI Taxonomy" id="3075542"/>
    <lineage>
        <taxon>Bacteria</taxon>
        <taxon>Bacillati</taxon>
        <taxon>Actinomycetota</taxon>
        <taxon>Actinomycetes</taxon>
        <taxon>Kitasatosporales</taxon>
        <taxon>Streptomycetaceae</taxon>
        <taxon>Streptomyces</taxon>
    </lineage>
</organism>
<protein>
    <submittedName>
        <fullName evidence="16">DNA-formamidopyrimidine glycosylase family protein</fullName>
    </submittedName>
</protein>
<keyword evidence="8" id="KW-0238">DNA-binding</keyword>
<dbReference type="SUPFAM" id="SSF57716">
    <property type="entry name" value="Glucocorticoid receptor-like (DNA-binding domain)"/>
    <property type="match status" value="1"/>
</dbReference>
<dbReference type="Pfam" id="PF01149">
    <property type="entry name" value="Fapy_DNA_glyco"/>
    <property type="match status" value="1"/>
</dbReference>
<proteinExistence type="inferred from homology"/>
<keyword evidence="9" id="KW-0234">DNA repair</keyword>
<dbReference type="Gene3D" id="3.20.190.10">
    <property type="entry name" value="MutM-like, N-terminal"/>
    <property type="match status" value="1"/>
</dbReference>
<dbReference type="PANTHER" id="PTHR22993:SF9">
    <property type="entry name" value="FORMAMIDOPYRIMIDINE-DNA GLYCOSYLASE"/>
    <property type="match status" value="1"/>
</dbReference>
<gene>
    <name evidence="16" type="ORF">RNC47_11060</name>
</gene>
<feature type="domain" description="Formamidopyrimidine-DNA glycosylase catalytic" evidence="15">
    <location>
        <begin position="2"/>
        <end position="114"/>
    </location>
</feature>
<evidence type="ECO:0000256" key="10">
    <source>
        <dbReference type="ARBA" id="ARBA00023239"/>
    </source>
</evidence>
<dbReference type="SUPFAM" id="SSF81624">
    <property type="entry name" value="N-terminal domain of MutM-like DNA repair proteins"/>
    <property type="match status" value="1"/>
</dbReference>
<dbReference type="CDD" id="cd08966">
    <property type="entry name" value="EcFpg-like_N"/>
    <property type="match status" value="1"/>
</dbReference>
<dbReference type="PROSITE" id="PS51068">
    <property type="entry name" value="FPG_CAT"/>
    <property type="match status" value="1"/>
</dbReference>
<dbReference type="EMBL" id="JAVREM010000009">
    <property type="protein sequence ID" value="MDT0318876.1"/>
    <property type="molecule type" value="Genomic_DNA"/>
</dbReference>
<evidence type="ECO:0000256" key="9">
    <source>
        <dbReference type="ARBA" id="ARBA00023204"/>
    </source>
</evidence>
<evidence type="ECO:0000313" key="17">
    <source>
        <dbReference type="Proteomes" id="UP001183420"/>
    </source>
</evidence>
<keyword evidence="12" id="KW-0326">Glycosidase</keyword>
<dbReference type="InterPro" id="IPR035937">
    <property type="entry name" value="FPG_N"/>
</dbReference>
<dbReference type="InterPro" id="IPR000214">
    <property type="entry name" value="Znf_DNA_glyclase/AP_lyase"/>
</dbReference>
<evidence type="ECO:0000256" key="4">
    <source>
        <dbReference type="ARBA" id="ARBA00022763"/>
    </source>
</evidence>
<evidence type="ECO:0000259" key="15">
    <source>
        <dbReference type="PROSITE" id="PS51068"/>
    </source>
</evidence>
<evidence type="ECO:0000256" key="8">
    <source>
        <dbReference type="ARBA" id="ARBA00023125"/>
    </source>
</evidence>
<keyword evidence="3" id="KW-0479">Metal-binding</keyword>
<dbReference type="Gene3D" id="1.10.8.50">
    <property type="match status" value="1"/>
</dbReference>
<sequence>MPELPDVEEFRRILASCATGRRVERVEVADAGVLRGVTARRLRQRLTGRTFTEPRRHGKWLLAPTEGPTVLFHFGMTGRLRCDPADSSPAPHDRVTLVLDDGHRLRYRDQRKLRGIWFAATAADADRLLADQGPDALALAPGELAELLAGQRRRVKAALLDQSTVAGLGNLLADEILWHARVHPARRAVDLGDDERRRVDSATRQVLRAAVPTGHVPAKRSWLTARRDTPAPHCPRCDTPLRQSRVAGRTTLWCPACQPE</sequence>
<evidence type="ECO:0000259" key="14">
    <source>
        <dbReference type="PROSITE" id="PS51066"/>
    </source>
</evidence>
<keyword evidence="4" id="KW-0227">DNA damage</keyword>
<keyword evidence="17" id="KW-1185">Reference proteome</keyword>
<evidence type="ECO:0000256" key="13">
    <source>
        <dbReference type="PROSITE-ProRule" id="PRU00391"/>
    </source>
</evidence>
<name>A0ABU2LMR2_9ACTN</name>
<keyword evidence="5 13" id="KW-0863">Zinc-finger</keyword>
<evidence type="ECO:0000313" key="16">
    <source>
        <dbReference type="EMBL" id="MDT0318876.1"/>
    </source>
</evidence>
<feature type="domain" description="FPG-type" evidence="14">
    <location>
        <begin position="222"/>
        <end position="259"/>
    </location>
</feature>
<dbReference type="InterPro" id="IPR012319">
    <property type="entry name" value="FPG_cat"/>
</dbReference>
<comment type="caution">
    <text evidence="16">The sequence shown here is derived from an EMBL/GenBank/DDBJ whole genome shotgun (WGS) entry which is preliminary data.</text>
</comment>
<evidence type="ECO:0000256" key="11">
    <source>
        <dbReference type="ARBA" id="ARBA00023268"/>
    </source>
</evidence>
<evidence type="ECO:0000256" key="7">
    <source>
        <dbReference type="ARBA" id="ARBA00022833"/>
    </source>
</evidence>
<evidence type="ECO:0000256" key="2">
    <source>
        <dbReference type="ARBA" id="ARBA00009409"/>
    </source>
</evidence>
<dbReference type="SUPFAM" id="SSF46946">
    <property type="entry name" value="S13-like H2TH domain"/>
    <property type="match status" value="1"/>
</dbReference>
<evidence type="ECO:0000256" key="1">
    <source>
        <dbReference type="ARBA" id="ARBA00001668"/>
    </source>
</evidence>
<dbReference type="RefSeq" id="WP_311597827.1">
    <property type="nucleotide sequence ID" value="NZ_JAVREM010000009.1"/>
</dbReference>
<evidence type="ECO:0000256" key="3">
    <source>
        <dbReference type="ARBA" id="ARBA00022723"/>
    </source>
</evidence>
<reference evidence="17" key="1">
    <citation type="submission" date="2023-07" db="EMBL/GenBank/DDBJ databases">
        <title>30 novel species of actinomycetes from the DSMZ collection.</title>
        <authorList>
            <person name="Nouioui I."/>
        </authorList>
    </citation>
    <scope>NUCLEOTIDE SEQUENCE [LARGE SCALE GENOMIC DNA]</scope>
    <source>
        <strain evidence="17">DSM 44918</strain>
    </source>
</reference>
<dbReference type="PROSITE" id="PS51066">
    <property type="entry name" value="ZF_FPG_2"/>
    <property type="match status" value="1"/>
</dbReference>
<dbReference type="InterPro" id="IPR015886">
    <property type="entry name" value="H2TH_FPG"/>
</dbReference>
<keyword evidence="11" id="KW-0511">Multifunctional enzyme</keyword>
<accession>A0ABU2LMR2</accession>